<dbReference type="GO" id="GO:0006631">
    <property type="term" value="P:fatty acid metabolic process"/>
    <property type="evidence" value="ECO:0007669"/>
    <property type="project" value="TreeGrafter"/>
</dbReference>
<proteinExistence type="inferred from homology"/>
<comment type="caution">
    <text evidence="4">The sequence shown here is derived from an EMBL/GenBank/DDBJ whole genome shotgun (WGS) entry which is preliminary data.</text>
</comment>
<dbReference type="OrthoDB" id="346910at2759"/>
<dbReference type="Proteomes" id="UP000698800">
    <property type="component" value="Unassembled WGS sequence"/>
</dbReference>
<protein>
    <recommendedName>
        <fullName evidence="3">ACB domain-containing protein</fullName>
    </recommendedName>
</protein>
<reference evidence="4" key="1">
    <citation type="submission" date="2021-03" db="EMBL/GenBank/DDBJ databases">
        <title>Comparative genomics and phylogenomic investigation of the class Geoglossomycetes provide insights into ecological specialization and systematics.</title>
        <authorList>
            <person name="Melie T."/>
            <person name="Pirro S."/>
            <person name="Miller A.N."/>
            <person name="Quandt A."/>
        </authorList>
    </citation>
    <scope>NUCLEOTIDE SEQUENCE</scope>
    <source>
        <strain evidence="4">GBOQ0MN5Z8</strain>
    </source>
</reference>
<dbReference type="InterPro" id="IPR014352">
    <property type="entry name" value="FERM/acyl-CoA-bd_prot_sf"/>
</dbReference>
<dbReference type="SUPFAM" id="SSF47027">
    <property type="entry name" value="Acyl-CoA binding protein"/>
    <property type="match status" value="1"/>
</dbReference>
<evidence type="ECO:0000256" key="1">
    <source>
        <dbReference type="ARBA" id="ARBA00005567"/>
    </source>
</evidence>
<dbReference type="InterPro" id="IPR000582">
    <property type="entry name" value="Acyl-CoA-binding_protein"/>
</dbReference>
<dbReference type="PANTHER" id="PTHR23310:SF62">
    <property type="entry name" value="ACYL-COA BINDING PROTEIN 1, ISOFORM A"/>
    <property type="match status" value="1"/>
</dbReference>
<sequence>MSEFPQSEEFQNAIIDSRKLKSKPGQDELLELYGLFKQGTQDPPIEKSDTPGTFDFKGKAKKRAWQALVDEGVTPQEAQSRYVALVEKLKEAYGYDADKEPEVVGGGS</sequence>
<dbReference type="PANTHER" id="PTHR23310">
    <property type="entry name" value="ACYL-COA-BINDING PROTEIN, ACBP"/>
    <property type="match status" value="1"/>
</dbReference>
<comment type="similarity">
    <text evidence="1">Belongs to the ACBP family.</text>
</comment>
<keyword evidence="5" id="KW-1185">Reference proteome</keyword>
<dbReference type="PRINTS" id="PR00689">
    <property type="entry name" value="ACOABINDINGP"/>
</dbReference>
<gene>
    <name evidence="4" type="ORF">FGG08_002218</name>
</gene>
<dbReference type="AlphaFoldDB" id="A0A9P8ID93"/>
<dbReference type="InterPro" id="IPR035984">
    <property type="entry name" value="Acyl-CoA-binding_sf"/>
</dbReference>
<dbReference type="EMBL" id="JAGHQL010000032">
    <property type="protein sequence ID" value="KAH0543453.1"/>
    <property type="molecule type" value="Genomic_DNA"/>
</dbReference>
<evidence type="ECO:0000313" key="4">
    <source>
        <dbReference type="EMBL" id="KAH0543453.1"/>
    </source>
</evidence>
<dbReference type="Gene3D" id="1.20.80.10">
    <property type="match status" value="1"/>
</dbReference>
<evidence type="ECO:0000259" key="3">
    <source>
        <dbReference type="PROSITE" id="PS51228"/>
    </source>
</evidence>
<evidence type="ECO:0000256" key="2">
    <source>
        <dbReference type="ARBA" id="ARBA00023121"/>
    </source>
</evidence>
<dbReference type="GO" id="GO:0000062">
    <property type="term" value="F:fatty-acyl-CoA binding"/>
    <property type="evidence" value="ECO:0007669"/>
    <property type="project" value="InterPro"/>
</dbReference>
<keyword evidence="2" id="KW-0446">Lipid-binding</keyword>
<organism evidence="4 5">
    <name type="scientific">Glutinoglossum americanum</name>
    <dbReference type="NCBI Taxonomy" id="1670608"/>
    <lineage>
        <taxon>Eukaryota</taxon>
        <taxon>Fungi</taxon>
        <taxon>Dikarya</taxon>
        <taxon>Ascomycota</taxon>
        <taxon>Pezizomycotina</taxon>
        <taxon>Geoglossomycetes</taxon>
        <taxon>Geoglossales</taxon>
        <taxon>Geoglossaceae</taxon>
        <taxon>Glutinoglossum</taxon>
    </lineage>
</organism>
<evidence type="ECO:0000313" key="5">
    <source>
        <dbReference type="Proteomes" id="UP000698800"/>
    </source>
</evidence>
<name>A0A9P8ID93_9PEZI</name>
<dbReference type="Pfam" id="PF00887">
    <property type="entry name" value="ACBP"/>
    <property type="match status" value="1"/>
</dbReference>
<feature type="domain" description="ACB" evidence="3">
    <location>
        <begin position="6"/>
        <end position="95"/>
    </location>
</feature>
<dbReference type="PROSITE" id="PS51228">
    <property type="entry name" value="ACB_2"/>
    <property type="match status" value="1"/>
</dbReference>
<accession>A0A9P8ID93</accession>